<comment type="caution">
    <text evidence="1">The sequence shown here is derived from an EMBL/GenBank/DDBJ whole genome shotgun (WGS) entry which is preliminary data.</text>
</comment>
<protein>
    <submittedName>
        <fullName evidence="1">Uncharacterized protein</fullName>
    </submittedName>
</protein>
<dbReference type="EMBL" id="LJCQ01000474">
    <property type="protein sequence ID" value="KPV42380.1"/>
    <property type="molecule type" value="Genomic_DNA"/>
</dbReference>
<accession>A0A0P9GP55</accession>
<dbReference type="RefSeq" id="WP_048102298.1">
    <property type="nucleotide sequence ID" value="NZ_LJCQ01000474.1"/>
</dbReference>
<dbReference type="GeneID" id="84221194"/>
<dbReference type="PATRIC" id="fig|507754.4.peg.1421"/>
<dbReference type="Proteomes" id="UP000050515">
    <property type="component" value="Unassembled WGS sequence"/>
</dbReference>
<evidence type="ECO:0000313" key="1">
    <source>
        <dbReference type="EMBL" id="KPV42380.1"/>
    </source>
</evidence>
<organism evidence="1 2">
    <name type="scientific">Acidiplasma aeolicum</name>
    <dbReference type="NCBI Taxonomy" id="507754"/>
    <lineage>
        <taxon>Archaea</taxon>
        <taxon>Methanobacteriati</taxon>
        <taxon>Thermoplasmatota</taxon>
        <taxon>Thermoplasmata</taxon>
        <taxon>Thermoplasmatales</taxon>
        <taxon>Ferroplasmaceae</taxon>
        <taxon>Acidiplasma</taxon>
    </lineage>
</organism>
<sequence length="61" mass="7189">MIEIEYCGGRSVKRRMEAIMAAPRINFCPVLNNKEADYIRKAWDKDAWPDGTKWERIWGTT</sequence>
<proteinExistence type="predicted"/>
<name>A0A0P9GP55_9ARCH</name>
<dbReference type="AlphaFoldDB" id="A0A0P9GP55"/>
<reference evidence="1 2" key="1">
    <citation type="submission" date="2015-09" db="EMBL/GenBank/DDBJ databases">
        <title>Draft genome sequence of Acidiplasma aeolicum DSM 18409.</title>
        <authorList>
            <person name="Hemp J."/>
        </authorList>
    </citation>
    <scope>NUCLEOTIDE SEQUENCE [LARGE SCALE GENOMIC DNA]</scope>
    <source>
        <strain evidence="1 2">V</strain>
    </source>
</reference>
<gene>
    <name evidence="1" type="ORF">SE19_09215</name>
</gene>
<evidence type="ECO:0000313" key="2">
    <source>
        <dbReference type="Proteomes" id="UP000050515"/>
    </source>
</evidence>